<feature type="coiled-coil region" evidence="7">
    <location>
        <begin position="884"/>
        <end position="929"/>
    </location>
</feature>
<dbReference type="Pfam" id="PF05478">
    <property type="entry name" value="Prominin"/>
    <property type="match status" value="2"/>
</dbReference>
<dbReference type="GO" id="GO:0071914">
    <property type="term" value="C:prominosome"/>
    <property type="evidence" value="ECO:0007669"/>
    <property type="project" value="TreeGrafter"/>
</dbReference>
<dbReference type="AlphaFoldDB" id="A0A3L8SIP5"/>
<keyword evidence="5 9" id="KW-0472">Membrane</keyword>
<comment type="caution">
    <text evidence="10">The sequence shown here is derived from an EMBL/GenBank/DDBJ whole genome shotgun (WGS) entry which is preliminary data.</text>
</comment>
<organism evidence="10 11">
    <name type="scientific">Chloebia gouldiae</name>
    <name type="common">Gouldian finch</name>
    <name type="synonym">Erythrura gouldiae</name>
    <dbReference type="NCBI Taxonomy" id="44316"/>
    <lineage>
        <taxon>Eukaryota</taxon>
        <taxon>Metazoa</taxon>
        <taxon>Chordata</taxon>
        <taxon>Craniata</taxon>
        <taxon>Vertebrata</taxon>
        <taxon>Euteleostomi</taxon>
        <taxon>Archelosauria</taxon>
        <taxon>Archosauria</taxon>
        <taxon>Dinosauria</taxon>
        <taxon>Saurischia</taxon>
        <taxon>Theropoda</taxon>
        <taxon>Coelurosauria</taxon>
        <taxon>Aves</taxon>
        <taxon>Neognathae</taxon>
        <taxon>Neoaves</taxon>
        <taxon>Telluraves</taxon>
        <taxon>Australaves</taxon>
        <taxon>Passeriformes</taxon>
        <taxon>Passeroidea</taxon>
        <taxon>Passeridae</taxon>
        <taxon>Chloebia</taxon>
    </lineage>
</organism>
<feature type="transmembrane region" description="Helical" evidence="9">
    <location>
        <begin position="1009"/>
        <end position="1029"/>
    </location>
</feature>
<evidence type="ECO:0000256" key="7">
    <source>
        <dbReference type="SAM" id="Coils"/>
    </source>
</evidence>
<gene>
    <name evidence="10" type="ORF">DV515_00007289</name>
</gene>
<evidence type="ECO:0000256" key="4">
    <source>
        <dbReference type="ARBA" id="ARBA00022989"/>
    </source>
</evidence>
<feature type="compositionally biased region" description="Polar residues" evidence="8">
    <location>
        <begin position="170"/>
        <end position="186"/>
    </location>
</feature>
<evidence type="ECO:0000256" key="9">
    <source>
        <dbReference type="SAM" id="Phobius"/>
    </source>
</evidence>
<sequence length="1067" mass="117852">MHPRAAGGLHFRVKGNTSGLRSDLESPKIPVKLPNLLPPHELQCGDRDACEIFRVCRNAPFRKVFRCKTCFCGYSWFVLKLWTAQRTPSRKDADSAGRSGRDGCPRDHPGPPSSWVGAGGNQHRQGSLAEREEMVSSPCLRWDREAARGGRVPRAVRGRVGRSRHRRLPRQTSCQQSSLKLKQTTDLGAGTLRPDPAAAVGAERCQRTGQEAGQAGWSPAPTTPTAPLGAEESTGAAAMELGNISKPTYGPGPEAPGSSTPGVVTMAHGFLRLVQPNPLPIELIDFGQSQSESRQEDIPELLLYELGFLVCVAIGVLLAILVPLVGCCFCCCRCCGNCGGRMYQKQGRRMGCRRRALWASVLLVSAFLLAGSVCALISNTRFSQAVKSTFPNVNNTLDNIHTYLASIPQARMQVDFIINKSNVPLDYANRSLQDIGPKLGSMITSRIRSGTDGALGSLQSLLEGMERLNATFVNIAMSRSDLEELQSSYSQRLVSLRDELNHTLQKCGPPCRRVSLDGLAFTTNFSTVRRGKVWVRGPSSPCPSPHSSLTPGSSPQIPGVEQQLEALREVSESNIETDLEKVNGTLSMTPDKVQKQSQEVVAKSQDQLGLIRQEIRSFQEGLPLLDVEEKVGAFVNDATSMLEEYREPIIAWDGLRLIMCALLCCTVLLVVLCNVFGLLLGPLGLKEGVLPTQRSSLSNAGGNFFMAGAGFSFIFYWLLMLLVMIIFMLGGNVYMLFCESWHNQQLFQLLDNPGKIPNFNFSELLGLKSDTTNFSEIYRQCQQDASLWQTLHLDQSMSLDELLNISQYAGNISTAFEKMNITLSPISLLKESQKDLLLNTSRAGQPPNFTLTLEQLDQNMTQGSLLDLAAELEQLAEKVGTDVKKDLEDNAHKLRELEKEMQASFSGPLQSLKENIHSVQSGAAQLEVQTTAALDKASKTQEFLERETPNIIKNETLAFLEQLLDFFETYISWAKSRVTEDVARCKPIAQSLDNMEVIGCDYIMDSVNAFWFSLGWCTLFLLPSIILAVRLAKFYRRMDIADVYSNEDIEMPPTFNSYKIPRPSTRH</sequence>
<evidence type="ECO:0000256" key="6">
    <source>
        <dbReference type="ARBA" id="ARBA00023180"/>
    </source>
</evidence>
<feature type="transmembrane region" description="Helical" evidence="9">
    <location>
        <begin position="655"/>
        <end position="683"/>
    </location>
</feature>
<dbReference type="GO" id="GO:0015485">
    <property type="term" value="F:cholesterol binding"/>
    <property type="evidence" value="ECO:0007669"/>
    <property type="project" value="TreeGrafter"/>
</dbReference>
<protein>
    <recommendedName>
        <fullName evidence="12">Prominin-1-A</fullName>
    </recommendedName>
</protein>
<comment type="subcellular location">
    <subcellularLocation>
        <location evidence="1">Cell projection</location>
        <location evidence="1">Microvillus membrane</location>
        <topology evidence="1">Multi-pass membrane protein</topology>
    </subcellularLocation>
</comment>
<comment type="similarity">
    <text evidence="2">Belongs to the prominin family.</text>
</comment>
<dbReference type="Proteomes" id="UP000276834">
    <property type="component" value="Unassembled WGS sequence"/>
</dbReference>
<evidence type="ECO:0000256" key="3">
    <source>
        <dbReference type="ARBA" id="ARBA00022692"/>
    </source>
</evidence>
<evidence type="ECO:0000313" key="10">
    <source>
        <dbReference type="EMBL" id="RLW02289.1"/>
    </source>
</evidence>
<evidence type="ECO:0008006" key="12">
    <source>
        <dbReference type="Google" id="ProtNLM"/>
    </source>
</evidence>
<keyword evidence="4 9" id="KW-1133">Transmembrane helix</keyword>
<dbReference type="GO" id="GO:0009986">
    <property type="term" value="C:cell surface"/>
    <property type="evidence" value="ECO:0007669"/>
    <property type="project" value="TreeGrafter"/>
</dbReference>
<feature type="region of interest" description="Disordered" evidence="8">
    <location>
        <begin position="88"/>
        <end position="132"/>
    </location>
</feature>
<keyword evidence="7" id="KW-0175">Coiled coil</keyword>
<dbReference type="EMBL" id="QUSF01000019">
    <property type="protein sequence ID" value="RLW02289.1"/>
    <property type="molecule type" value="Genomic_DNA"/>
</dbReference>
<keyword evidence="11" id="KW-1185">Reference proteome</keyword>
<dbReference type="PANTHER" id="PTHR22730:SF4">
    <property type="entry name" value="PROMININ-1-A-LIKE"/>
    <property type="match status" value="1"/>
</dbReference>
<feature type="compositionally biased region" description="Basic residues" evidence="8">
    <location>
        <begin position="154"/>
        <end position="169"/>
    </location>
</feature>
<feature type="region of interest" description="Disordered" evidence="8">
    <location>
        <begin position="242"/>
        <end position="261"/>
    </location>
</feature>
<proteinExistence type="inferred from homology"/>
<feature type="transmembrane region" description="Helical" evidence="9">
    <location>
        <begin position="356"/>
        <end position="378"/>
    </location>
</feature>
<dbReference type="GO" id="GO:0031528">
    <property type="term" value="C:microvillus membrane"/>
    <property type="evidence" value="ECO:0007669"/>
    <property type="project" value="UniProtKB-SubCell"/>
</dbReference>
<evidence type="ECO:0000313" key="11">
    <source>
        <dbReference type="Proteomes" id="UP000276834"/>
    </source>
</evidence>
<dbReference type="GO" id="GO:0016324">
    <property type="term" value="C:apical plasma membrane"/>
    <property type="evidence" value="ECO:0007669"/>
    <property type="project" value="TreeGrafter"/>
</dbReference>
<feature type="region of interest" description="Disordered" evidence="8">
    <location>
        <begin position="1"/>
        <end position="25"/>
    </location>
</feature>
<accession>A0A3L8SIP5</accession>
<feature type="transmembrane region" description="Helical" evidence="9">
    <location>
        <begin position="704"/>
        <end position="737"/>
    </location>
</feature>
<evidence type="ECO:0000256" key="8">
    <source>
        <dbReference type="SAM" id="MobiDB-lite"/>
    </source>
</evidence>
<feature type="compositionally biased region" description="Basic and acidic residues" evidence="8">
    <location>
        <begin position="89"/>
        <end position="109"/>
    </location>
</feature>
<name>A0A3L8SIP5_CHLGU</name>
<dbReference type="PANTHER" id="PTHR22730">
    <property type="entry name" value="PROMININ PROM PROTEIN"/>
    <property type="match status" value="1"/>
</dbReference>
<reference evidence="10 11" key="1">
    <citation type="journal article" date="2018" name="Proc. R. Soc. B">
        <title>A non-coding region near Follistatin controls head colour polymorphism in the Gouldian finch.</title>
        <authorList>
            <person name="Toomey M.B."/>
            <person name="Marques C.I."/>
            <person name="Andrade P."/>
            <person name="Araujo P.M."/>
            <person name="Sabatino S."/>
            <person name="Gazda M.A."/>
            <person name="Afonso S."/>
            <person name="Lopes R.J."/>
            <person name="Corbo J.C."/>
            <person name="Carneiro M."/>
        </authorList>
    </citation>
    <scope>NUCLEOTIDE SEQUENCE [LARGE SCALE GENOMIC DNA]</scope>
    <source>
        <strain evidence="10">Red01</strain>
        <tissue evidence="10">Muscle</tissue>
    </source>
</reference>
<keyword evidence="3 9" id="KW-0812">Transmembrane</keyword>
<dbReference type="OrthoDB" id="6229420at2759"/>
<feature type="region of interest" description="Disordered" evidence="8">
    <location>
        <begin position="148"/>
        <end position="230"/>
    </location>
</feature>
<evidence type="ECO:0000256" key="2">
    <source>
        <dbReference type="ARBA" id="ARBA00006058"/>
    </source>
</evidence>
<feature type="transmembrane region" description="Helical" evidence="9">
    <location>
        <begin position="302"/>
        <end position="335"/>
    </location>
</feature>
<evidence type="ECO:0000256" key="5">
    <source>
        <dbReference type="ARBA" id="ARBA00023136"/>
    </source>
</evidence>
<dbReference type="InterPro" id="IPR008795">
    <property type="entry name" value="Prominin"/>
</dbReference>
<keyword evidence="6" id="KW-0325">Glycoprotein</keyword>
<evidence type="ECO:0000256" key="1">
    <source>
        <dbReference type="ARBA" id="ARBA00004475"/>
    </source>
</evidence>
<dbReference type="GO" id="GO:0005929">
    <property type="term" value="C:cilium"/>
    <property type="evidence" value="ECO:0007669"/>
    <property type="project" value="TreeGrafter"/>
</dbReference>